<keyword evidence="1" id="KW-0805">Transcription regulation</keyword>
<sequence>MKVTMKDIAKEAGVSVATVSHVINGTKNITEPKRSKVLEIIEKYHYVPNSTAKNLRTQSTKTAAMVVSSFTDSFVNGMIYGVEQKAREMGYSLLLVNTNEDEKYEKKTINLLYSKMVDGIILSPTSNDIGYLNDFTESMPIVLVNRYNPVVKNAPRVTGDNFRVGYDATTHLIQHGHRNIGVIYAVPNVSTTEGRLNGYRRALKENGIPYDEDHLELGYATVEGGAKAAETLLKKEKDITALFIQNDLMTIGVISKLKELGLEVPEDIALIGFGDSPSAAITAPPITNMVLPPEEIGTKAFESLSKLIDGEAHVENIELPASMVVRKSCGCE</sequence>
<evidence type="ECO:0000313" key="5">
    <source>
        <dbReference type="EMBL" id="WZX29323.1"/>
    </source>
</evidence>
<dbReference type="Proteomes" id="UP001455384">
    <property type="component" value="Chromosome"/>
</dbReference>
<dbReference type="PROSITE" id="PS00356">
    <property type="entry name" value="HTH_LACI_1"/>
    <property type="match status" value="1"/>
</dbReference>
<accession>A0ABZ3CI31</accession>
<dbReference type="SUPFAM" id="SSF47413">
    <property type="entry name" value="lambda repressor-like DNA-binding domains"/>
    <property type="match status" value="1"/>
</dbReference>
<keyword evidence="6" id="KW-1185">Reference proteome</keyword>
<evidence type="ECO:0000256" key="2">
    <source>
        <dbReference type="ARBA" id="ARBA00023125"/>
    </source>
</evidence>
<dbReference type="Pfam" id="PF00356">
    <property type="entry name" value="LacI"/>
    <property type="match status" value="1"/>
</dbReference>
<evidence type="ECO:0000256" key="1">
    <source>
        <dbReference type="ARBA" id="ARBA00023015"/>
    </source>
</evidence>
<keyword evidence="2 5" id="KW-0238">DNA-binding</keyword>
<dbReference type="EMBL" id="CP138333">
    <property type="protein sequence ID" value="WZX29323.1"/>
    <property type="molecule type" value="Genomic_DNA"/>
</dbReference>
<protein>
    <submittedName>
        <fullName evidence="5">LacI family DNA-binding transcriptional regulator</fullName>
    </submittedName>
</protein>
<dbReference type="PRINTS" id="PR00036">
    <property type="entry name" value="HTHLACI"/>
</dbReference>
<dbReference type="PROSITE" id="PS50932">
    <property type="entry name" value="HTH_LACI_2"/>
    <property type="match status" value="1"/>
</dbReference>
<dbReference type="PANTHER" id="PTHR30146:SF109">
    <property type="entry name" value="HTH-TYPE TRANSCRIPTIONAL REGULATOR GALS"/>
    <property type="match status" value="1"/>
</dbReference>
<proteinExistence type="predicted"/>
<dbReference type="SMART" id="SM00354">
    <property type="entry name" value="HTH_LACI"/>
    <property type="match status" value="1"/>
</dbReference>
<dbReference type="InterPro" id="IPR028082">
    <property type="entry name" value="Peripla_BP_I"/>
</dbReference>
<dbReference type="RefSeq" id="WP_342387886.1">
    <property type="nucleotide sequence ID" value="NZ_CP138333.2"/>
</dbReference>
<dbReference type="GO" id="GO:0003677">
    <property type="term" value="F:DNA binding"/>
    <property type="evidence" value="ECO:0007669"/>
    <property type="project" value="UniProtKB-KW"/>
</dbReference>
<dbReference type="CDD" id="cd06267">
    <property type="entry name" value="PBP1_LacI_sugar_binding-like"/>
    <property type="match status" value="1"/>
</dbReference>
<organism evidence="5 6">
    <name type="scientific">Salinicoccus bachuensis</name>
    <dbReference type="NCBI Taxonomy" id="3136731"/>
    <lineage>
        <taxon>Bacteria</taxon>
        <taxon>Bacillati</taxon>
        <taxon>Bacillota</taxon>
        <taxon>Bacilli</taxon>
        <taxon>Bacillales</taxon>
        <taxon>Staphylococcaceae</taxon>
        <taxon>Salinicoccus</taxon>
    </lineage>
</organism>
<name>A0ABZ3CI31_9STAP</name>
<dbReference type="Gene3D" id="1.10.260.40">
    <property type="entry name" value="lambda repressor-like DNA-binding domains"/>
    <property type="match status" value="1"/>
</dbReference>
<dbReference type="Gene3D" id="3.40.50.2300">
    <property type="match status" value="2"/>
</dbReference>
<dbReference type="InterPro" id="IPR001761">
    <property type="entry name" value="Peripla_BP/Lac1_sug-bd_dom"/>
</dbReference>
<evidence type="ECO:0000259" key="4">
    <source>
        <dbReference type="PROSITE" id="PS50932"/>
    </source>
</evidence>
<keyword evidence="3" id="KW-0804">Transcription</keyword>
<dbReference type="Pfam" id="PF00532">
    <property type="entry name" value="Peripla_BP_1"/>
    <property type="match status" value="1"/>
</dbReference>
<evidence type="ECO:0000256" key="3">
    <source>
        <dbReference type="ARBA" id="ARBA00023163"/>
    </source>
</evidence>
<evidence type="ECO:0000313" key="6">
    <source>
        <dbReference type="Proteomes" id="UP001455384"/>
    </source>
</evidence>
<dbReference type="SUPFAM" id="SSF53822">
    <property type="entry name" value="Periplasmic binding protein-like I"/>
    <property type="match status" value="1"/>
</dbReference>
<dbReference type="InterPro" id="IPR000843">
    <property type="entry name" value="HTH_LacI"/>
</dbReference>
<gene>
    <name evidence="5" type="ORF">RQP18_11770</name>
</gene>
<dbReference type="CDD" id="cd01392">
    <property type="entry name" value="HTH_LacI"/>
    <property type="match status" value="1"/>
</dbReference>
<dbReference type="InterPro" id="IPR010982">
    <property type="entry name" value="Lambda_DNA-bd_dom_sf"/>
</dbReference>
<dbReference type="PANTHER" id="PTHR30146">
    <property type="entry name" value="LACI-RELATED TRANSCRIPTIONAL REPRESSOR"/>
    <property type="match status" value="1"/>
</dbReference>
<reference evidence="6" key="1">
    <citation type="submission" date="2023-10" db="EMBL/GenBank/DDBJ databases">
        <title>Genome analysis and identification of Salinococcus sp. Bachu38 nov., a PGPR from the rhizosphere of Tamarix.</title>
        <authorList>
            <person name="Liang Z."/>
            <person name="Zhang X."/>
            <person name="Jia J."/>
            <person name="Chen X."/>
            <person name="Wang Y."/>
            <person name="Wang Q."/>
            <person name="Wang R."/>
        </authorList>
    </citation>
    <scope>NUCLEOTIDE SEQUENCE [LARGE SCALE GENOMIC DNA]</scope>
    <source>
        <strain evidence="6">Bachu38</strain>
    </source>
</reference>
<feature type="domain" description="HTH lacI-type" evidence="4">
    <location>
        <begin position="3"/>
        <end position="57"/>
    </location>
</feature>